<dbReference type="PRINTS" id="PR00081">
    <property type="entry name" value="GDHRDH"/>
</dbReference>
<dbReference type="InterPro" id="IPR052184">
    <property type="entry name" value="SDR_enzymes"/>
</dbReference>
<evidence type="ECO:0000256" key="1">
    <source>
        <dbReference type="RuleBase" id="RU000363"/>
    </source>
</evidence>
<dbReference type="GO" id="GO:0016616">
    <property type="term" value="F:oxidoreductase activity, acting on the CH-OH group of donors, NAD or NADP as acceptor"/>
    <property type="evidence" value="ECO:0007669"/>
    <property type="project" value="TreeGrafter"/>
</dbReference>
<dbReference type="PANTHER" id="PTHR45458:SF1">
    <property type="entry name" value="SHORT CHAIN DEHYDROGENASE"/>
    <property type="match status" value="1"/>
</dbReference>
<protein>
    <submittedName>
        <fullName evidence="2">SDR family oxidoreductase</fullName>
    </submittedName>
</protein>
<dbReference type="PRINTS" id="PR00080">
    <property type="entry name" value="SDRFAMILY"/>
</dbReference>
<reference evidence="2 3" key="1">
    <citation type="submission" date="2019-04" db="EMBL/GenBank/DDBJ databases">
        <title>Chitiniphilus eburnea sp. nov., a novel chitinolytic bacterium isolated from aquaculture sludge.</title>
        <authorList>
            <person name="Sheng M."/>
        </authorList>
    </citation>
    <scope>NUCLEOTIDE SEQUENCE [LARGE SCALE GENOMIC DNA]</scope>
    <source>
        <strain evidence="2 3">HX-2-15</strain>
    </source>
</reference>
<comment type="caution">
    <text evidence="2">The sequence shown here is derived from an EMBL/GenBank/DDBJ whole genome shotgun (WGS) entry which is preliminary data.</text>
</comment>
<dbReference type="Proteomes" id="UP000310016">
    <property type="component" value="Unassembled WGS sequence"/>
</dbReference>
<dbReference type="Pfam" id="PF00106">
    <property type="entry name" value="adh_short"/>
    <property type="match status" value="1"/>
</dbReference>
<dbReference type="OrthoDB" id="5786478at2"/>
<evidence type="ECO:0000313" key="2">
    <source>
        <dbReference type="EMBL" id="TJZ78899.1"/>
    </source>
</evidence>
<dbReference type="InterPro" id="IPR036291">
    <property type="entry name" value="NAD(P)-bd_dom_sf"/>
</dbReference>
<dbReference type="CDD" id="cd05325">
    <property type="entry name" value="carb_red_sniffer_like_SDR_c"/>
    <property type="match status" value="1"/>
</dbReference>
<dbReference type="InterPro" id="IPR002347">
    <property type="entry name" value="SDR_fam"/>
</dbReference>
<dbReference type="EMBL" id="SUMF01000001">
    <property type="protein sequence ID" value="TJZ78899.1"/>
    <property type="molecule type" value="Genomic_DNA"/>
</dbReference>
<comment type="similarity">
    <text evidence="1">Belongs to the short-chain dehydrogenases/reductases (SDR) family.</text>
</comment>
<gene>
    <name evidence="2" type="ORF">FAZ21_01030</name>
</gene>
<evidence type="ECO:0000313" key="3">
    <source>
        <dbReference type="Proteomes" id="UP000310016"/>
    </source>
</evidence>
<sequence length="224" mass="23917">MQKTLLLTGANRGLGLEFVQQYLAAGWRVIAIARQHADALTAAPPPSLRLLSLDVTDWHAVATLGDRLADERIDLLLNNAGRYGGDAQELGKLDAEEWLRVLAVNTIAPAMLVQALLPRLATGAVIASISSKMGSIEQNTSGGAYLYRSSKAALNAANRSLALDLRGRHTCVVLHPGWVQTDMGGASAPLTPHESVRGMRAVLERVMPADSGGFFDYDGAPLPW</sequence>
<proteinExistence type="inferred from homology"/>
<dbReference type="Gene3D" id="3.40.50.720">
    <property type="entry name" value="NAD(P)-binding Rossmann-like Domain"/>
    <property type="match status" value="1"/>
</dbReference>
<dbReference type="SUPFAM" id="SSF51735">
    <property type="entry name" value="NAD(P)-binding Rossmann-fold domains"/>
    <property type="match status" value="1"/>
</dbReference>
<organism evidence="2 3">
    <name type="scientific">Chitiniphilus eburneus</name>
    <dbReference type="NCBI Taxonomy" id="2571148"/>
    <lineage>
        <taxon>Bacteria</taxon>
        <taxon>Pseudomonadati</taxon>
        <taxon>Pseudomonadota</taxon>
        <taxon>Betaproteobacteria</taxon>
        <taxon>Neisseriales</taxon>
        <taxon>Chitinibacteraceae</taxon>
        <taxon>Chitiniphilus</taxon>
    </lineage>
</organism>
<dbReference type="AlphaFoldDB" id="A0A4U0QBY4"/>
<accession>A0A4U0QBY4</accession>
<keyword evidence="3" id="KW-1185">Reference proteome</keyword>
<name>A0A4U0QBY4_9NEIS</name>
<dbReference type="PANTHER" id="PTHR45458">
    <property type="entry name" value="SHORT-CHAIN DEHYDROGENASE/REDUCTASE SDR"/>
    <property type="match status" value="1"/>
</dbReference>
<dbReference type="RefSeq" id="WP_136771414.1">
    <property type="nucleotide sequence ID" value="NZ_CP156074.1"/>
</dbReference>